<dbReference type="Proteomes" id="UP000078544">
    <property type="component" value="Unassembled WGS sequence"/>
</dbReference>
<feature type="compositionally biased region" description="Polar residues" evidence="1">
    <location>
        <begin position="1"/>
        <end position="18"/>
    </location>
</feature>
<evidence type="ECO:0000256" key="1">
    <source>
        <dbReference type="SAM" id="MobiDB-lite"/>
    </source>
</evidence>
<protein>
    <submittedName>
        <fullName evidence="2">Uncharacterized protein</fullName>
    </submittedName>
</protein>
<comment type="caution">
    <text evidence="2">The sequence shown here is derived from an EMBL/GenBank/DDBJ whole genome shotgun (WGS) entry which is preliminary data.</text>
</comment>
<reference evidence="2 3" key="1">
    <citation type="journal article" date="2016" name="Genome Biol. Evol.">
        <title>Divergent and convergent evolution of fungal pathogenicity.</title>
        <authorList>
            <person name="Shang Y."/>
            <person name="Xiao G."/>
            <person name="Zheng P."/>
            <person name="Cen K."/>
            <person name="Zhan S."/>
            <person name="Wang C."/>
        </authorList>
    </citation>
    <scope>NUCLEOTIDE SEQUENCE [LARGE SCALE GENOMIC DNA]</scope>
    <source>
        <strain evidence="2 3">RCEF 2490</strain>
    </source>
</reference>
<organism evidence="2 3">
    <name type="scientific">Moelleriella libera RCEF 2490</name>
    <dbReference type="NCBI Taxonomy" id="1081109"/>
    <lineage>
        <taxon>Eukaryota</taxon>
        <taxon>Fungi</taxon>
        <taxon>Dikarya</taxon>
        <taxon>Ascomycota</taxon>
        <taxon>Pezizomycotina</taxon>
        <taxon>Sordariomycetes</taxon>
        <taxon>Hypocreomycetidae</taxon>
        <taxon>Hypocreales</taxon>
        <taxon>Clavicipitaceae</taxon>
        <taxon>Moelleriella</taxon>
    </lineage>
</organism>
<evidence type="ECO:0000313" key="2">
    <source>
        <dbReference type="EMBL" id="KZZ93253.1"/>
    </source>
</evidence>
<sequence>MDNMQSVEPRKSGTTFSRSLKRLSPFGGEGQITGHGQVILTGYRGHVKFFKLCDDETTGRAYGMAR</sequence>
<name>A0A162IGX1_9HYPO</name>
<feature type="region of interest" description="Disordered" evidence="1">
    <location>
        <begin position="1"/>
        <end position="28"/>
    </location>
</feature>
<evidence type="ECO:0000313" key="3">
    <source>
        <dbReference type="Proteomes" id="UP000078544"/>
    </source>
</evidence>
<keyword evidence="3" id="KW-1185">Reference proteome</keyword>
<gene>
    <name evidence="2" type="ORF">AAL_05638</name>
</gene>
<accession>A0A162IGX1</accession>
<proteinExistence type="predicted"/>
<dbReference type="EMBL" id="AZGY01000013">
    <property type="protein sequence ID" value="KZZ93253.1"/>
    <property type="molecule type" value="Genomic_DNA"/>
</dbReference>
<dbReference type="AlphaFoldDB" id="A0A162IGX1"/>